<feature type="binding site" evidence="5">
    <location>
        <position position="164"/>
    </location>
    <ligand>
        <name>S-adenosyl-L-methionine</name>
        <dbReference type="ChEBI" id="CHEBI:59789"/>
    </ligand>
</feature>
<dbReference type="PANTHER" id="PTHR43464">
    <property type="entry name" value="METHYLTRANSFERASE"/>
    <property type="match status" value="1"/>
</dbReference>
<comment type="catalytic activity">
    <reaction evidence="5">
        <text>a 3-demethylubiquinol + S-adenosyl-L-methionine = a ubiquinol + S-adenosyl-L-homocysteine + H(+)</text>
        <dbReference type="Rhea" id="RHEA:44380"/>
        <dbReference type="Rhea" id="RHEA-COMP:9566"/>
        <dbReference type="Rhea" id="RHEA-COMP:10914"/>
        <dbReference type="ChEBI" id="CHEBI:15378"/>
        <dbReference type="ChEBI" id="CHEBI:17976"/>
        <dbReference type="ChEBI" id="CHEBI:57856"/>
        <dbReference type="ChEBI" id="CHEBI:59789"/>
        <dbReference type="ChEBI" id="CHEBI:84422"/>
        <dbReference type="EC" id="2.1.1.64"/>
    </reaction>
</comment>
<comment type="similarity">
    <text evidence="5">Belongs to the methyltransferase superfamily. UbiG/COQ3 family.</text>
</comment>
<comment type="function">
    <text evidence="5">O-methyltransferase that catalyzes the 2 O-methylation steps in the ubiquinone biosynthetic pathway.</text>
</comment>
<keyword evidence="3 5" id="KW-0831">Ubiquinone biosynthesis</keyword>
<dbReference type="CDD" id="cd02440">
    <property type="entry name" value="AdoMet_MTases"/>
    <property type="match status" value="1"/>
</dbReference>
<feature type="binding site" evidence="5">
    <location>
        <position position="99"/>
    </location>
    <ligand>
        <name>S-adenosyl-L-methionine</name>
        <dbReference type="ChEBI" id="CHEBI:59789"/>
    </ligand>
</feature>
<name>A0A1R4F2C9_BREDI</name>
<evidence type="ECO:0000256" key="6">
    <source>
        <dbReference type="SAM" id="MobiDB-lite"/>
    </source>
</evidence>
<gene>
    <name evidence="5" type="primary">ubiG</name>
    <name evidence="7" type="ORF">FM111_02215</name>
</gene>
<dbReference type="Proteomes" id="UP000195766">
    <property type="component" value="Unassembled WGS sequence"/>
</dbReference>
<dbReference type="EC" id="2.1.1.222" evidence="5"/>
<dbReference type="GO" id="GO:0032259">
    <property type="term" value="P:methylation"/>
    <property type="evidence" value="ECO:0007669"/>
    <property type="project" value="UniProtKB-KW"/>
</dbReference>
<dbReference type="GO" id="GO:0010420">
    <property type="term" value="F:polyprenyldihydroxybenzoate methyltransferase activity"/>
    <property type="evidence" value="ECO:0007669"/>
    <property type="project" value="InterPro"/>
</dbReference>
<dbReference type="PANTHER" id="PTHR43464:SF19">
    <property type="entry name" value="UBIQUINONE BIOSYNTHESIS O-METHYLTRANSFERASE, MITOCHONDRIAL"/>
    <property type="match status" value="1"/>
</dbReference>
<evidence type="ECO:0000256" key="5">
    <source>
        <dbReference type="HAMAP-Rule" id="MF_00472"/>
    </source>
</evidence>
<feature type="binding site" evidence="5">
    <location>
        <position position="120"/>
    </location>
    <ligand>
        <name>S-adenosyl-L-methionine</name>
        <dbReference type="ChEBI" id="CHEBI:59789"/>
    </ligand>
</feature>
<keyword evidence="4 5" id="KW-0949">S-adenosyl-L-methionine</keyword>
<evidence type="ECO:0000313" key="8">
    <source>
        <dbReference type="Proteomes" id="UP000195766"/>
    </source>
</evidence>
<dbReference type="Pfam" id="PF13489">
    <property type="entry name" value="Methyltransf_23"/>
    <property type="match status" value="1"/>
</dbReference>
<feature type="region of interest" description="Disordered" evidence="6">
    <location>
        <begin position="1"/>
        <end position="38"/>
    </location>
</feature>
<sequence length="276" mass="30151">MPEPMPASNDSLDPRKPQSEEGFSPFATDRAEGPSIDPADVARFSAQAAEWWDPKGPFAPLHRFNPARLKFVRDRAAEHFERDVRGRAPFSGLSLIDIGCGGGLIAEPMRRMGFDVTAIDASSENIGTARAHADQVGLDIAYRAATVEQMVEAGAGPFDVVLTMEVIEHVADPEAFIRACSKLIKPGGIMIVATLNRTLKGLLLGKVAAEYVLRWVPAGTHDWRQFLKPDELRAMLDGEPLTVTGPYGLAYDPLNDRWSEGDDVGINYMMMATRDA</sequence>
<dbReference type="EMBL" id="FUIE01000015">
    <property type="protein sequence ID" value="SJM50035.1"/>
    <property type="molecule type" value="Genomic_DNA"/>
</dbReference>
<evidence type="ECO:0000256" key="1">
    <source>
        <dbReference type="ARBA" id="ARBA00022603"/>
    </source>
</evidence>
<dbReference type="NCBIfam" id="TIGR01983">
    <property type="entry name" value="UbiG"/>
    <property type="match status" value="1"/>
</dbReference>
<comment type="pathway">
    <text evidence="5">Cofactor biosynthesis; ubiquinone biosynthesis.</text>
</comment>
<dbReference type="AlphaFoldDB" id="A0A1R4F2C9"/>
<reference evidence="7 8" key="1">
    <citation type="submission" date="2017-02" db="EMBL/GenBank/DDBJ databases">
        <authorList>
            <person name="Peterson S.W."/>
        </authorList>
    </citation>
    <scope>NUCLEOTIDE SEQUENCE [LARGE SCALE GENOMIC DNA]</scope>
    <source>
        <strain evidence="7 8">3F5N</strain>
    </source>
</reference>
<evidence type="ECO:0000313" key="7">
    <source>
        <dbReference type="EMBL" id="SJM50035.1"/>
    </source>
</evidence>
<feature type="binding site" evidence="5">
    <location>
        <position position="68"/>
    </location>
    <ligand>
        <name>S-adenosyl-L-methionine</name>
        <dbReference type="ChEBI" id="CHEBI:59789"/>
    </ligand>
</feature>
<keyword evidence="2 5" id="KW-0808">Transferase</keyword>
<accession>A0A1R4F2C9</accession>
<dbReference type="HAMAP" id="MF_00472">
    <property type="entry name" value="UbiG"/>
    <property type="match status" value="1"/>
</dbReference>
<dbReference type="GO" id="GO:0102208">
    <property type="term" value="F:2-polyprenyl-6-hydroxyphenol methylase activity"/>
    <property type="evidence" value="ECO:0007669"/>
    <property type="project" value="UniProtKB-EC"/>
</dbReference>
<keyword evidence="7" id="KW-0830">Ubiquinone</keyword>
<dbReference type="SUPFAM" id="SSF53335">
    <property type="entry name" value="S-adenosyl-L-methionine-dependent methyltransferases"/>
    <property type="match status" value="1"/>
</dbReference>
<protein>
    <recommendedName>
        <fullName evidence="5">Ubiquinone biosynthesis O-methyltransferase</fullName>
    </recommendedName>
    <alternativeName>
        <fullName evidence="5">2-polyprenyl-6-hydroxyphenol methylase</fullName>
        <ecNumber evidence="5">2.1.1.222</ecNumber>
    </alternativeName>
    <alternativeName>
        <fullName evidence="5">3-demethylubiquinone 3-O-methyltransferase</fullName>
        <ecNumber evidence="5">2.1.1.64</ecNumber>
    </alternativeName>
</protein>
<proteinExistence type="inferred from homology"/>
<organism evidence="7 8">
    <name type="scientific">Brevundimonas diminuta 3F5N</name>
    <dbReference type="NCBI Taxonomy" id="1255603"/>
    <lineage>
        <taxon>Bacteria</taxon>
        <taxon>Pseudomonadati</taxon>
        <taxon>Pseudomonadota</taxon>
        <taxon>Alphaproteobacteria</taxon>
        <taxon>Caulobacterales</taxon>
        <taxon>Caulobacteraceae</taxon>
        <taxon>Brevundimonas</taxon>
    </lineage>
</organism>
<comment type="catalytic activity">
    <reaction evidence="5">
        <text>a 3-(all-trans-polyprenyl)benzene-1,2-diol + S-adenosyl-L-methionine = a 2-methoxy-6-(all-trans-polyprenyl)phenol + S-adenosyl-L-homocysteine + H(+)</text>
        <dbReference type="Rhea" id="RHEA:31411"/>
        <dbReference type="Rhea" id="RHEA-COMP:9550"/>
        <dbReference type="Rhea" id="RHEA-COMP:9551"/>
        <dbReference type="ChEBI" id="CHEBI:15378"/>
        <dbReference type="ChEBI" id="CHEBI:57856"/>
        <dbReference type="ChEBI" id="CHEBI:59789"/>
        <dbReference type="ChEBI" id="CHEBI:62729"/>
        <dbReference type="ChEBI" id="CHEBI:62731"/>
        <dbReference type="EC" id="2.1.1.222"/>
    </reaction>
</comment>
<dbReference type="GO" id="GO:0061542">
    <property type="term" value="F:3-demethylubiquinol 3-O-methyltransferase activity"/>
    <property type="evidence" value="ECO:0007669"/>
    <property type="project" value="UniProtKB-UniRule"/>
</dbReference>
<keyword evidence="1 5" id="KW-0489">Methyltransferase</keyword>
<dbReference type="InterPro" id="IPR029063">
    <property type="entry name" value="SAM-dependent_MTases_sf"/>
</dbReference>
<evidence type="ECO:0000256" key="3">
    <source>
        <dbReference type="ARBA" id="ARBA00022688"/>
    </source>
</evidence>
<evidence type="ECO:0000256" key="4">
    <source>
        <dbReference type="ARBA" id="ARBA00022691"/>
    </source>
</evidence>
<dbReference type="EC" id="2.1.1.64" evidence="5"/>
<evidence type="ECO:0000256" key="2">
    <source>
        <dbReference type="ARBA" id="ARBA00022679"/>
    </source>
</evidence>
<dbReference type="Gene3D" id="3.40.50.150">
    <property type="entry name" value="Vaccinia Virus protein VP39"/>
    <property type="match status" value="1"/>
</dbReference>
<dbReference type="UniPathway" id="UPA00232"/>
<dbReference type="InterPro" id="IPR010233">
    <property type="entry name" value="UbiG_MeTrfase"/>
</dbReference>